<dbReference type="RefSeq" id="WP_092056956.1">
    <property type="nucleotide sequence ID" value="NZ_FOQD01000026.1"/>
</dbReference>
<dbReference type="AlphaFoldDB" id="A0A1I3SZ49"/>
<evidence type="ECO:0000256" key="1">
    <source>
        <dbReference type="SAM" id="Phobius"/>
    </source>
</evidence>
<dbReference type="Pfam" id="PF04020">
    <property type="entry name" value="Phage_holin_4_2"/>
    <property type="match status" value="1"/>
</dbReference>
<reference evidence="3" key="1">
    <citation type="submission" date="2016-10" db="EMBL/GenBank/DDBJ databases">
        <authorList>
            <person name="Varghese N."/>
            <person name="Submissions S."/>
        </authorList>
    </citation>
    <scope>NUCLEOTIDE SEQUENCE [LARGE SCALE GENOMIC DNA]</scope>
    <source>
        <strain evidence="3">DSM 26348</strain>
    </source>
</reference>
<proteinExistence type="predicted"/>
<dbReference type="PANTHER" id="PTHR37309">
    <property type="entry name" value="SLR0284 PROTEIN"/>
    <property type="match status" value="1"/>
</dbReference>
<sequence>MLEFLAHLFITAALLMLVSNYVKGVSVSGWGPALLGALVLGIVNALVRPVMVLLTLPITIITFGLFLLVINALMLWLVAALVPGIKIQKFGSAFLGALLLAVLNSIIHWMIG</sequence>
<keyword evidence="1" id="KW-0472">Membrane</keyword>
<evidence type="ECO:0000313" key="2">
    <source>
        <dbReference type="EMBL" id="SFJ63532.1"/>
    </source>
</evidence>
<feature type="transmembrane region" description="Helical" evidence="1">
    <location>
        <begin position="90"/>
        <end position="111"/>
    </location>
</feature>
<dbReference type="EMBL" id="FOQD01000026">
    <property type="protein sequence ID" value="SFJ63532.1"/>
    <property type="molecule type" value="Genomic_DNA"/>
</dbReference>
<keyword evidence="3" id="KW-1185">Reference proteome</keyword>
<accession>A0A1I3SZ49</accession>
<feature type="transmembrane region" description="Helical" evidence="1">
    <location>
        <begin position="54"/>
        <end position="78"/>
    </location>
</feature>
<evidence type="ECO:0000313" key="3">
    <source>
        <dbReference type="Proteomes" id="UP000199518"/>
    </source>
</evidence>
<protein>
    <submittedName>
        <fullName evidence="2">Putative membrane protein</fullName>
    </submittedName>
</protein>
<dbReference type="PANTHER" id="PTHR37309:SF1">
    <property type="entry name" value="SLR0284 PROTEIN"/>
    <property type="match status" value="1"/>
</dbReference>
<keyword evidence="1" id="KW-0812">Transmembrane</keyword>
<feature type="transmembrane region" description="Helical" evidence="1">
    <location>
        <begin position="30"/>
        <end position="47"/>
    </location>
</feature>
<gene>
    <name evidence="2" type="ORF">SAMN05421753_12628</name>
</gene>
<organism evidence="2 3">
    <name type="scientific">Planctomicrobium piriforme</name>
    <dbReference type="NCBI Taxonomy" id="1576369"/>
    <lineage>
        <taxon>Bacteria</taxon>
        <taxon>Pseudomonadati</taxon>
        <taxon>Planctomycetota</taxon>
        <taxon>Planctomycetia</taxon>
        <taxon>Planctomycetales</taxon>
        <taxon>Planctomycetaceae</taxon>
        <taxon>Planctomicrobium</taxon>
    </lineage>
</organism>
<dbReference type="Proteomes" id="UP000199518">
    <property type="component" value="Unassembled WGS sequence"/>
</dbReference>
<keyword evidence="1" id="KW-1133">Transmembrane helix</keyword>
<name>A0A1I3SZ49_9PLAN</name>
<dbReference type="OrthoDB" id="6402664at2"/>
<dbReference type="STRING" id="1576369.SAMN05421753_12628"/>
<dbReference type="InterPro" id="IPR007165">
    <property type="entry name" value="Phage_holin_4_2"/>
</dbReference>